<proteinExistence type="predicted"/>
<sequence>MSGAGGETDRDRTRRQLAVFVALIVMASLVGTVVLIGSAQAADVAVVSVTSTPDRPTVYDDVRIEASVTNPESSDEQYIVDRLVIREGADPTSDVVEREDTSATVRPGTTGSVASEIDISESGTRTVYAHMRILTGGSGSVSVVRPVTFEVADPHPSLSLRASPIDAANRTTLSVNVVNGRETDLRGLSLEADADRLRIQEPRRVAGDLAGGETARFEFTGVEATPGPETVDVSMSYVTADGDERETTTTLQTDLQPRQNPAEIVLTGTQIAREDGRLVVRGEASNVGGSNASGVRIGVDSADGVSPAQNQATFFVGSVEADEYKRFTVNAAVENLSAPVTVPLRIDYTVDGVSRSQTVELGYSSGGQSDDDASGGAGPTGVAGIAGVLVVVLIGLGALYGVYRYRSRDDGDA</sequence>
<dbReference type="EMBL" id="CP028858">
    <property type="protein sequence ID" value="AWB27820.1"/>
    <property type="molecule type" value="Genomic_DNA"/>
</dbReference>
<accession>A0A2R4X1Y9</accession>
<dbReference type="AlphaFoldDB" id="A0A2R4X1Y9"/>
<name>A0A2R4X1Y9_9EURY</name>
<dbReference type="KEGG" id="harc:HARCEL1_08905"/>
<organism evidence="2 3">
    <name type="scientific">Halococcoides cellulosivorans</name>
    <dbReference type="NCBI Taxonomy" id="1679096"/>
    <lineage>
        <taxon>Archaea</taxon>
        <taxon>Methanobacteriati</taxon>
        <taxon>Methanobacteriota</taxon>
        <taxon>Stenosarchaea group</taxon>
        <taxon>Halobacteria</taxon>
        <taxon>Halobacteriales</taxon>
        <taxon>Haloarculaceae</taxon>
        <taxon>Halococcoides</taxon>
    </lineage>
</organism>
<protein>
    <recommendedName>
        <fullName evidence="4">CARDB domain-containing protein</fullName>
    </recommendedName>
</protein>
<dbReference type="PANTHER" id="PTHR35902">
    <property type="entry name" value="S-LAYER DOMAIN-LIKE PROTEIN-RELATED"/>
    <property type="match status" value="1"/>
</dbReference>
<gene>
    <name evidence="2" type="ORF">HARCEL1_08905</name>
</gene>
<keyword evidence="1" id="KW-0812">Transmembrane</keyword>
<dbReference type="PANTHER" id="PTHR35902:SF6">
    <property type="entry name" value="CONSERVED WITHIN P. AEROPHILUM"/>
    <property type="match status" value="1"/>
</dbReference>
<evidence type="ECO:0000313" key="2">
    <source>
        <dbReference type="EMBL" id="AWB27820.1"/>
    </source>
</evidence>
<keyword evidence="1" id="KW-1133">Transmembrane helix</keyword>
<evidence type="ECO:0000256" key="1">
    <source>
        <dbReference type="SAM" id="Phobius"/>
    </source>
</evidence>
<evidence type="ECO:0008006" key="4">
    <source>
        <dbReference type="Google" id="ProtNLM"/>
    </source>
</evidence>
<keyword evidence="3" id="KW-1185">Reference proteome</keyword>
<keyword evidence="1" id="KW-0472">Membrane</keyword>
<reference evidence="2 3" key="1">
    <citation type="submission" date="2018-04" db="EMBL/GenBank/DDBJ databases">
        <title>Halococcoides cellulosivorans gen. nov., sp. nov., an extremely halophilic cellulose-utilizing haloarchaeon from hypersaline lakes.</title>
        <authorList>
            <person name="Sorokin D.Y."/>
            <person name="Toshchakov S.V."/>
            <person name="Samarov N.I."/>
            <person name="Korzhenkov A."/>
            <person name="Kublanov I.V."/>
        </authorList>
    </citation>
    <scope>NUCLEOTIDE SEQUENCE [LARGE SCALE GENOMIC DNA]</scope>
    <source>
        <strain evidence="2 3">HArcel1</strain>
    </source>
</reference>
<feature type="transmembrane region" description="Helical" evidence="1">
    <location>
        <begin position="382"/>
        <end position="403"/>
    </location>
</feature>
<dbReference type="Proteomes" id="UP000244727">
    <property type="component" value="Chromosome"/>
</dbReference>
<evidence type="ECO:0000313" key="3">
    <source>
        <dbReference type="Proteomes" id="UP000244727"/>
    </source>
</evidence>